<dbReference type="WBParaSite" id="jg10613">
    <property type="protein sequence ID" value="jg10613"/>
    <property type="gene ID" value="jg10613"/>
</dbReference>
<name>A0A915CNU6_9BILA</name>
<keyword evidence="1" id="KW-1185">Reference proteome</keyword>
<proteinExistence type="predicted"/>
<sequence>MKSDAMGRVVYSDRRSEEFAREWMTVKECSSKEDTDKWKDENGGSWIRDCRRSSSYNDSDELPSAKRGICWFHVCQNFDKELPKSKIYENACNEVKEDAKILARATCYEEFHAASLTLIAHWNQKWNEHRRIMGDLHKFHQSWLLKEDHHGWFYRFASSIGVGMSSLPTNNGLEGTKTCRIEQYIHGIHPPERKVW</sequence>
<evidence type="ECO:0000313" key="1">
    <source>
        <dbReference type="Proteomes" id="UP000887574"/>
    </source>
</evidence>
<dbReference type="AlphaFoldDB" id="A0A915CNU6"/>
<protein>
    <submittedName>
        <fullName evidence="2">Protein FAR1-RELATED SEQUENCE</fullName>
    </submittedName>
</protein>
<organism evidence="1 2">
    <name type="scientific">Ditylenchus dipsaci</name>
    <dbReference type="NCBI Taxonomy" id="166011"/>
    <lineage>
        <taxon>Eukaryota</taxon>
        <taxon>Metazoa</taxon>
        <taxon>Ecdysozoa</taxon>
        <taxon>Nematoda</taxon>
        <taxon>Chromadorea</taxon>
        <taxon>Rhabditida</taxon>
        <taxon>Tylenchina</taxon>
        <taxon>Tylenchomorpha</taxon>
        <taxon>Sphaerularioidea</taxon>
        <taxon>Anguinidae</taxon>
        <taxon>Anguininae</taxon>
        <taxon>Ditylenchus</taxon>
    </lineage>
</organism>
<evidence type="ECO:0000313" key="2">
    <source>
        <dbReference type="WBParaSite" id="jg10613"/>
    </source>
</evidence>
<accession>A0A915CNU6</accession>
<dbReference type="Proteomes" id="UP000887574">
    <property type="component" value="Unplaced"/>
</dbReference>
<reference evidence="2" key="1">
    <citation type="submission" date="2022-11" db="UniProtKB">
        <authorList>
            <consortium name="WormBaseParasite"/>
        </authorList>
    </citation>
    <scope>IDENTIFICATION</scope>
</reference>